<dbReference type="InParanoid" id="J4H097"/>
<organism evidence="3 4">
    <name type="scientific">Fibroporia radiculosa</name>
    <dbReference type="NCBI Taxonomy" id="599839"/>
    <lineage>
        <taxon>Eukaryota</taxon>
        <taxon>Fungi</taxon>
        <taxon>Dikarya</taxon>
        <taxon>Basidiomycota</taxon>
        <taxon>Agaricomycotina</taxon>
        <taxon>Agaricomycetes</taxon>
        <taxon>Polyporales</taxon>
        <taxon>Fibroporiaceae</taxon>
        <taxon>Fibroporia</taxon>
    </lineage>
</organism>
<keyword evidence="4" id="KW-1185">Reference proteome</keyword>
<name>J4H097_9APHY</name>
<sequence>MRLTQPMGVGKPPPSDGRVVDVVVVVVVCTPPAMPSTVILGGGIVGLATAYYLATLTHDTDPGASGHHDVHLVEPCPELFASASGHAGGFLAEDWFNPALAPLGALSFRLHRELAQAHTGRALWGWSETVSYSLDRNASIVTTDSDGDPDIDLGAMDDDDGDGDGAGGSDLDSEPPLSPDPASLPDSELEILPRALLRRVEAHRGGQEEVDTTRRIVLDDEDGDALFGLSRVPVVEQRTADALAAAEVAAEAQAAAEAAAQATAEAEAEAEADAAADAAVAATAEQARLESPYWLTTPSHAAQAISDRTTTSQINPHQLCEFLLEKCLSMGVHLHHPARAAELVHADPSDPDSRTLIRLHLLATTSTGRELRRGTLDVLCDSLVLAAGCWTPDVFSTLFPHAPRVPAVQRLGGHSIVVRTRAWQPPPPDTPDAASVPCHAIYTSDPSGFSPEVYARAGGEIWIGGLNTAVAPLPARASDAKVAPESVARLVALAQELIGEDIELVESGLCFRPISPSGKPMIVQMSEKDLGGGIAPKAGGPGVGGGVFLATGHGPWGISLSLGTGLVVSEMILGRPTSTDIRGLNKW</sequence>
<feature type="region of interest" description="Disordered" evidence="1">
    <location>
        <begin position="141"/>
        <end position="186"/>
    </location>
</feature>
<dbReference type="OrthoDB" id="498204at2759"/>
<evidence type="ECO:0000313" key="3">
    <source>
        <dbReference type="EMBL" id="CCL98579.1"/>
    </source>
</evidence>
<feature type="compositionally biased region" description="Acidic residues" evidence="1">
    <location>
        <begin position="145"/>
        <end position="163"/>
    </location>
</feature>
<dbReference type="RefSeq" id="XP_012177862.1">
    <property type="nucleotide sequence ID" value="XM_012322472.1"/>
</dbReference>
<dbReference type="AlphaFoldDB" id="J4H097"/>
<dbReference type="Pfam" id="PF01266">
    <property type="entry name" value="DAO"/>
    <property type="match status" value="2"/>
</dbReference>
<dbReference type="Proteomes" id="UP000006352">
    <property type="component" value="Unassembled WGS sequence"/>
</dbReference>
<feature type="domain" description="FAD dependent oxidoreductase" evidence="2">
    <location>
        <begin position="264"/>
        <end position="571"/>
    </location>
</feature>
<dbReference type="GO" id="GO:0005770">
    <property type="term" value="C:late endosome"/>
    <property type="evidence" value="ECO:0007669"/>
    <property type="project" value="TreeGrafter"/>
</dbReference>
<dbReference type="InterPro" id="IPR006076">
    <property type="entry name" value="FAD-dep_OxRdtase"/>
</dbReference>
<dbReference type="STRING" id="599839.J4H097"/>
<evidence type="ECO:0000259" key="2">
    <source>
        <dbReference type="Pfam" id="PF01266"/>
    </source>
</evidence>
<accession>J4H097</accession>
<dbReference type="InterPro" id="IPR036188">
    <property type="entry name" value="FAD/NAD-bd_sf"/>
</dbReference>
<dbReference type="GeneID" id="24093490"/>
<evidence type="ECO:0000313" key="4">
    <source>
        <dbReference type="Proteomes" id="UP000006352"/>
    </source>
</evidence>
<gene>
    <name evidence="3" type="ORF">FIBRA_00580</name>
</gene>
<dbReference type="EMBL" id="HE796891">
    <property type="protein sequence ID" value="CCL98579.1"/>
    <property type="molecule type" value="Genomic_DNA"/>
</dbReference>
<dbReference type="PANTHER" id="PTHR13847:SF185">
    <property type="entry name" value="FAD DEPENDENT OXIDOREDUCTASE SUPERFAMILY (AFU_ORTHOLOGUE AFUA_3G02360)"/>
    <property type="match status" value="1"/>
</dbReference>
<evidence type="ECO:0000256" key="1">
    <source>
        <dbReference type="SAM" id="MobiDB-lite"/>
    </source>
</evidence>
<dbReference type="GO" id="GO:0005829">
    <property type="term" value="C:cytosol"/>
    <property type="evidence" value="ECO:0007669"/>
    <property type="project" value="GOC"/>
</dbReference>
<proteinExistence type="predicted"/>
<reference evidence="3 4" key="1">
    <citation type="journal article" date="2012" name="Appl. Environ. Microbiol.">
        <title>Short-read sequencing for genomic analysis of the brown rot fungus Fibroporia radiculosa.</title>
        <authorList>
            <person name="Tang J.D."/>
            <person name="Perkins A.D."/>
            <person name="Sonstegard T.S."/>
            <person name="Schroeder S.G."/>
            <person name="Burgess S.C."/>
            <person name="Diehl S.V."/>
        </authorList>
    </citation>
    <scope>NUCLEOTIDE SEQUENCE [LARGE SCALE GENOMIC DNA]</scope>
    <source>
        <strain evidence="3 4">TFFH 294</strain>
    </source>
</reference>
<dbReference type="FunCoup" id="J4H097">
    <property type="interactions" value="57"/>
</dbReference>
<dbReference type="Gene3D" id="3.50.50.60">
    <property type="entry name" value="FAD/NAD(P)-binding domain"/>
    <property type="match status" value="2"/>
</dbReference>
<dbReference type="HOGENOM" id="CLU_007884_14_1_1"/>
<protein>
    <recommendedName>
        <fullName evidence="2">FAD dependent oxidoreductase domain-containing protein</fullName>
    </recommendedName>
</protein>
<dbReference type="Gene3D" id="3.30.9.10">
    <property type="entry name" value="D-Amino Acid Oxidase, subunit A, domain 2"/>
    <property type="match status" value="1"/>
</dbReference>
<dbReference type="GO" id="GO:0042147">
    <property type="term" value="P:retrograde transport, endosome to Golgi"/>
    <property type="evidence" value="ECO:0007669"/>
    <property type="project" value="TreeGrafter"/>
</dbReference>
<feature type="domain" description="FAD dependent oxidoreductase" evidence="2">
    <location>
        <begin position="38"/>
        <end position="129"/>
    </location>
</feature>
<dbReference type="PANTHER" id="PTHR13847">
    <property type="entry name" value="SARCOSINE DEHYDROGENASE-RELATED"/>
    <property type="match status" value="1"/>
</dbReference>
<dbReference type="SUPFAM" id="SSF51971">
    <property type="entry name" value="Nucleotide-binding domain"/>
    <property type="match status" value="1"/>
</dbReference>